<feature type="compositionally biased region" description="Pro residues" evidence="1">
    <location>
        <begin position="435"/>
        <end position="446"/>
    </location>
</feature>
<feature type="compositionally biased region" description="Low complexity" evidence="1">
    <location>
        <begin position="418"/>
        <end position="434"/>
    </location>
</feature>
<feature type="region of interest" description="Disordered" evidence="1">
    <location>
        <begin position="337"/>
        <end position="457"/>
    </location>
</feature>
<evidence type="ECO:0000313" key="4">
    <source>
        <dbReference type="EMBL" id="KAK9421473.1"/>
    </source>
</evidence>
<accession>A0ABR2V3H8</accession>
<name>A0ABR2V3H8_9PEZI</name>
<dbReference type="Proteomes" id="UP001408356">
    <property type="component" value="Unassembled WGS sequence"/>
</dbReference>
<evidence type="ECO:0000256" key="1">
    <source>
        <dbReference type="SAM" id="MobiDB-lite"/>
    </source>
</evidence>
<keyword evidence="2" id="KW-0472">Membrane</keyword>
<protein>
    <submittedName>
        <fullName evidence="4">Uncharacterized protein</fullName>
    </submittedName>
</protein>
<evidence type="ECO:0000313" key="5">
    <source>
        <dbReference type="Proteomes" id="UP001408356"/>
    </source>
</evidence>
<keyword evidence="2" id="KW-1133">Transmembrane helix</keyword>
<dbReference type="EMBL" id="JARVKF010000179">
    <property type="protein sequence ID" value="KAK9421473.1"/>
    <property type="molecule type" value="Genomic_DNA"/>
</dbReference>
<evidence type="ECO:0000256" key="2">
    <source>
        <dbReference type="SAM" id="Phobius"/>
    </source>
</evidence>
<keyword evidence="3" id="KW-0732">Signal</keyword>
<proteinExistence type="predicted"/>
<feature type="compositionally biased region" description="Basic and acidic residues" evidence="1">
    <location>
        <begin position="347"/>
        <end position="361"/>
    </location>
</feature>
<reference evidence="4 5" key="1">
    <citation type="journal article" date="2024" name="J. Plant Pathol.">
        <title>Sequence and assembly of the genome of Seiridium unicorne, isolate CBS 538.82, causal agent of cypress canker disease.</title>
        <authorList>
            <person name="Scali E."/>
            <person name="Rocca G.D."/>
            <person name="Danti R."/>
            <person name="Garbelotto M."/>
            <person name="Barberini S."/>
            <person name="Baroncelli R."/>
            <person name="Emiliani G."/>
        </authorList>
    </citation>
    <scope>NUCLEOTIDE SEQUENCE [LARGE SCALE GENOMIC DNA]</scope>
    <source>
        <strain evidence="4 5">BM-138-508</strain>
    </source>
</reference>
<feature type="signal peptide" evidence="3">
    <location>
        <begin position="1"/>
        <end position="23"/>
    </location>
</feature>
<organism evidence="4 5">
    <name type="scientific">Seiridium unicorne</name>
    <dbReference type="NCBI Taxonomy" id="138068"/>
    <lineage>
        <taxon>Eukaryota</taxon>
        <taxon>Fungi</taxon>
        <taxon>Dikarya</taxon>
        <taxon>Ascomycota</taxon>
        <taxon>Pezizomycotina</taxon>
        <taxon>Sordariomycetes</taxon>
        <taxon>Xylariomycetidae</taxon>
        <taxon>Amphisphaeriales</taxon>
        <taxon>Sporocadaceae</taxon>
        <taxon>Seiridium</taxon>
    </lineage>
</organism>
<feature type="transmembrane region" description="Helical" evidence="2">
    <location>
        <begin position="258"/>
        <end position="280"/>
    </location>
</feature>
<evidence type="ECO:0000256" key="3">
    <source>
        <dbReference type="SAM" id="SignalP"/>
    </source>
</evidence>
<comment type="caution">
    <text evidence="4">The sequence shown here is derived from an EMBL/GenBank/DDBJ whole genome shotgun (WGS) entry which is preliminary data.</text>
</comment>
<feature type="region of interest" description="Disordered" evidence="1">
    <location>
        <begin position="286"/>
        <end position="321"/>
    </location>
</feature>
<keyword evidence="2" id="KW-0812">Transmembrane</keyword>
<keyword evidence="5" id="KW-1185">Reference proteome</keyword>
<gene>
    <name evidence="4" type="ORF">SUNI508_05708</name>
</gene>
<feature type="chain" id="PRO_5047011290" evidence="3">
    <location>
        <begin position="24"/>
        <end position="457"/>
    </location>
</feature>
<sequence length="457" mass="46917">MPLTRSWKTRALLALMQSCSAVADNDLAAVEEAAVLPDGFSPRMFDGSFPVQPFVKRQDSGTCANGGHSCAEIGEAAANKCCNSDKYCYYKSDWGVGCCGFGTTCDPQCTGTYYRVNVTTPYTTSVTVPTSGTESAATPTVLISSGTTTFVGCSPRACAVSSYQCPSSMGGRCCANTEICASNTQCIKAVSTTPTLVPTRGCSGTPSATDCPNDGGCCLKGETCVSIDGTLGCTGTADAPPGSNVTTTGESLSQGAKAGIGAGVAVGAAIVIGLLTWFCIRRRRDARTAGDRTRSRGPTPGLEGTIVGGGEMSDISGPSRSRRVHHTGLVYQYLGPNAVHGPYTQQEDVHDSTPGARDRGVPSKPQGPGDILAPVEIGSSLTEPKDGTEVVRGASTRSAESRGLAQEAQDTPVYELEALSYPSPLSPDDASSPQSPTPGSPGPISPPGGTMRTDYLG</sequence>